<evidence type="ECO:0000313" key="4">
    <source>
        <dbReference type="Proteomes" id="UP000574276"/>
    </source>
</evidence>
<dbReference type="InterPro" id="IPR001387">
    <property type="entry name" value="Cro/C1-type_HTH"/>
</dbReference>
<accession>A0A839K2W9</accession>
<dbReference type="PROSITE" id="PS50943">
    <property type="entry name" value="HTH_CROC1"/>
    <property type="match status" value="1"/>
</dbReference>
<dbReference type="PANTHER" id="PTHR46558">
    <property type="entry name" value="TRACRIPTIONAL REGULATORY PROTEIN-RELATED-RELATED"/>
    <property type="match status" value="1"/>
</dbReference>
<evidence type="ECO:0000259" key="2">
    <source>
        <dbReference type="PROSITE" id="PS50943"/>
    </source>
</evidence>
<feature type="domain" description="HTH cro/C1-type" evidence="2">
    <location>
        <begin position="13"/>
        <end position="67"/>
    </location>
</feature>
<organism evidence="3 4">
    <name type="scientific">Variimorphobacter saccharofermentans</name>
    <dbReference type="NCBI Taxonomy" id="2755051"/>
    <lineage>
        <taxon>Bacteria</taxon>
        <taxon>Bacillati</taxon>
        <taxon>Bacillota</taxon>
        <taxon>Clostridia</taxon>
        <taxon>Lachnospirales</taxon>
        <taxon>Lachnospiraceae</taxon>
        <taxon>Variimorphobacter</taxon>
    </lineage>
</organism>
<evidence type="ECO:0000313" key="3">
    <source>
        <dbReference type="EMBL" id="MBB2183970.1"/>
    </source>
</evidence>
<keyword evidence="1" id="KW-0238">DNA-binding</keyword>
<dbReference type="AlphaFoldDB" id="A0A839K2W9"/>
<reference evidence="3 4" key="1">
    <citation type="submission" date="2020-07" db="EMBL/GenBank/DDBJ databases">
        <title>Characterization and genome sequencing of isolate MD1, a novel member within the family Lachnospiraceae.</title>
        <authorList>
            <person name="Rettenmaier R."/>
            <person name="Di Bello L."/>
            <person name="Zinser C."/>
            <person name="Scheitz K."/>
            <person name="Liebl W."/>
            <person name="Zverlov V."/>
        </authorList>
    </citation>
    <scope>NUCLEOTIDE SEQUENCE [LARGE SCALE GENOMIC DNA]</scope>
    <source>
        <strain evidence="3 4">MD1</strain>
    </source>
</reference>
<dbReference type="SUPFAM" id="SSF47413">
    <property type="entry name" value="lambda repressor-like DNA-binding domains"/>
    <property type="match status" value="1"/>
</dbReference>
<comment type="caution">
    <text evidence="3">The sequence shown here is derived from an EMBL/GenBank/DDBJ whole genome shotgun (WGS) entry which is preliminary data.</text>
</comment>
<dbReference type="Gene3D" id="1.10.260.40">
    <property type="entry name" value="lambda repressor-like DNA-binding domains"/>
    <property type="match status" value="1"/>
</dbReference>
<proteinExistence type="predicted"/>
<dbReference type="RefSeq" id="WP_228353580.1">
    <property type="nucleotide sequence ID" value="NZ_JACEGA010000001.1"/>
</dbReference>
<dbReference type="InterPro" id="IPR010982">
    <property type="entry name" value="Lambda_DNA-bd_dom_sf"/>
</dbReference>
<dbReference type="GO" id="GO:0003677">
    <property type="term" value="F:DNA binding"/>
    <property type="evidence" value="ECO:0007669"/>
    <property type="project" value="UniProtKB-KW"/>
</dbReference>
<dbReference type="CDD" id="cd00093">
    <property type="entry name" value="HTH_XRE"/>
    <property type="match status" value="1"/>
</dbReference>
<dbReference type="PANTHER" id="PTHR46558:SF11">
    <property type="entry name" value="HTH-TYPE TRANSCRIPTIONAL REGULATOR XRE"/>
    <property type="match status" value="1"/>
</dbReference>
<dbReference type="Proteomes" id="UP000574276">
    <property type="component" value="Unassembled WGS sequence"/>
</dbReference>
<protein>
    <submittedName>
        <fullName evidence="3">Helix-turn-helix transcriptional regulator</fullName>
    </submittedName>
</protein>
<gene>
    <name evidence="3" type="ORF">H0486_13905</name>
</gene>
<dbReference type="EMBL" id="JACEGA010000001">
    <property type="protein sequence ID" value="MBB2183970.1"/>
    <property type="molecule type" value="Genomic_DNA"/>
</dbReference>
<evidence type="ECO:0000256" key="1">
    <source>
        <dbReference type="ARBA" id="ARBA00023125"/>
    </source>
</evidence>
<name>A0A839K2W9_9FIRM</name>
<dbReference type="Pfam" id="PF01381">
    <property type="entry name" value="HTH_3"/>
    <property type="match status" value="1"/>
</dbReference>
<sequence>MDVFDVKKAGEKIASLRKEKGMTQEELAEKLGVSPQAVSKWENGNAMPEVALLVDLSQILECSTDSILNPSDFKINKPNFIQMLLPYQDVAPYTGAYWPHGMAFPAVMTALKLFMGLEERRNYNNHQINDDQEYILQSGISTLAFGFSHYNKEFIHDCFQIYGFDYKTVTTNHRTFDEIIAIIRRQLQKGYPVIIQDKSNNAAFLFVTGIIADGHKIRAHEFVEGLDEKNFNMNPYDMETLDNWLKPDMEILLLSHIDYKLDIEEACKKALYNYCLMMSGRWDKEEFISSETPDSFRQFMHYGSDGYCSYINYLQRGSMEGFYPQQCIFHESNVSTLGFLQMCKEYIKDINQQSLNAAIDRYQALKENSWEIINISWNDPTHTESDAEKAKMIANILIRSNEIFRDAVKDIIKAIDFTA</sequence>
<dbReference type="SMART" id="SM00530">
    <property type="entry name" value="HTH_XRE"/>
    <property type="match status" value="1"/>
</dbReference>
<keyword evidence="4" id="KW-1185">Reference proteome</keyword>